<gene>
    <name evidence="3" type="ORF">GCM10010421_35980</name>
</gene>
<evidence type="ECO:0000256" key="2">
    <source>
        <dbReference type="SAM" id="SignalP"/>
    </source>
</evidence>
<evidence type="ECO:0000313" key="3">
    <source>
        <dbReference type="EMBL" id="GAA2441940.1"/>
    </source>
</evidence>
<dbReference type="Gene3D" id="2.60.120.180">
    <property type="match status" value="1"/>
</dbReference>
<dbReference type="PROSITE" id="PS51318">
    <property type="entry name" value="TAT"/>
    <property type="match status" value="1"/>
</dbReference>
<feature type="compositionally biased region" description="Pro residues" evidence="1">
    <location>
        <begin position="100"/>
        <end position="115"/>
    </location>
</feature>
<name>A0ABN3JZA7_9ACTN</name>
<dbReference type="NCBIfam" id="TIGR01409">
    <property type="entry name" value="TAT_signal_seq"/>
    <property type="match status" value="1"/>
</dbReference>
<dbReference type="EMBL" id="BAAATK010000021">
    <property type="protein sequence ID" value="GAA2441940.1"/>
    <property type="molecule type" value="Genomic_DNA"/>
</dbReference>
<evidence type="ECO:0000256" key="1">
    <source>
        <dbReference type="SAM" id="MobiDB-lite"/>
    </source>
</evidence>
<organism evidence="3 4">
    <name type="scientific">Streptomyces glaucus</name>
    <dbReference type="NCBI Taxonomy" id="284029"/>
    <lineage>
        <taxon>Bacteria</taxon>
        <taxon>Bacillati</taxon>
        <taxon>Actinomycetota</taxon>
        <taxon>Actinomycetes</taxon>
        <taxon>Kitasatosporales</taxon>
        <taxon>Streptomycetaceae</taxon>
        <taxon>Streptomyces</taxon>
    </lineage>
</organism>
<dbReference type="Proteomes" id="UP001500460">
    <property type="component" value="Unassembled WGS sequence"/>
</dbReference>
<comment type="caution">
    <text evidence="3">The sequence shown here is derived from an EMBL/GenBank/DDBJ whole genome shotgun (WGS) entry which is preliminary data.</text>
</comment>
<proteinExistence type="predicted"/>
<feature type="chain" id="PRO_5045114998" description="Twin-arginine translocation signal domain-containing protein" evidence="2">
    <location>
        <begin position="38"/>
        <end position="183"/>
    </location>
</feature>
<keyword evidence="4" id="KW-1185">Reference proteome</keyword>
<accession>A0ABN3JZA7</accession>
<sequence length="183" mass="18537">MREDDTRRISRRGFVGGTGASAVAAASGLVLPGTAHADTVVTTNQTGADNGFHHSFRTDGGGPVSMTLSSGGSYRTTRYNAPSAGGNSSITVSGRATAAPPRPGRLPPRPDPPAPRARLREEGGTRGAAPALVSCSQVCGCPGRMPVVLGVLTWLSVVWCVLTACGVTGSSLRTTAGRTSSCT</sequence>
<reference evidence="3 4" key="1">
    <citation type="journal article" date="2019" name="Int. J. Syst. Evol. Microbiol.">
        <title>The Global Catalogue of Microorganisms (GCM) 10K type strain sequencing project: providing services to taxonomists for standard genome sequencing and annotation.</title>
        <authorList>
            <consortium name="The Broad Institute Genomics Platform"/>
            <consortium name="The Broad Institute Genome Sequencing Center for Infectious Disease"/>
            <person name="Wu L."/>
            <person name="Ma J."/>
        </authorList>
    </citation>
    <scope>NUCLEOTIDE SEQUENCE [LARGE SCALE GENOMIC DNA]</scope>
    <source>
        <strain evidence="3 4">JCM 6922</strain>
    </source>
</reference>
<dbReference type="InterPro" id="IPR019546">
    <property type="entry name" value="TAT_signal_bac_arc"/>
</dbReference>
<evidence type="ECO:0008006" key="5">
    <source>
        <dbReference type="Google" id="ProtNLM"/>
    </source>
</evidence>
<keyword evidence="2" id="KW-0732">Signal</keyword>
<protein>
    <recommendedName>
        <fullName evidence="5">Twin-arginine translocation signal domain-containing protein</fullName>
    </recommendedName>
</protein>
<dbReference type="InterPro" id="IPR006311">
    <property type="entry name" value="TAT_signal"/>
</dbReference>
<feature type="region of interest" description="Disordered" evidence="1">
    <location>
        <begin position="46"/>
        <end position="127"/>
    </location>
</feature>
<feature type="compositionally biased region" description="Polar residues" evidence="1">
    <location>
        <begin position="66"/>
        <end position="94"/>
    </location>
</feature>
<dbReference type="InterPro" id="IPR013319">
    <property type="entry name" value="GH11/12"/>
</dbReference>
<evidence type="ECO:0000313" key="4">
    <source>
        <dbReference type="Proteomes" id="UP001500460"/>
    </source>
</evidence>
<feature type="signal peptide" evidence="2">
    <location>
        <begin position="1"/>
        <end position="37"/>
    </location>
</feature>